<name>A0A9J6B6W1_SOLCO</name>
<dbReference type="Proteomes" id="UP000824120">
    <property type="component" value="Chromosome 1"/>
</dbReference>
<comment type="caution">
    <text evidence="1">The sequence shown here is derived from an EMBL/GenBank/DDBJ whole genome shotgun (WGS) entry which is preliminary data.</text>
</comment>
<sequence length="101" mass="11083">TKLKGEEVSIVEVFEETHKREIKTVGFHRGLDGWRQTQPTSEADSTMQLTYDAITSIWINVAGGVKKGRVYGLGAQPSSCHPSPLLSGAFTSQTLEEMEAM</sequence>
<feature type="non-terminal residue" evidence="1">
    <location>
        <position position="101"/>
    </location>
</feature>
<evidence type="ECO:0000313" key="2">
    <source>
        <dbReference type="Proteomes" id="UP000824120"/>
    </source>
</evidence>
<organism evidence="1 2">
    <name type="scientific">Solanum commersonii</name>
    <name type="common">Commerson's wild potato</name>
    <name type="synonym">Commerson's nightshade</name>
    <dbReference type="NCBI Taxonomy" id="4109"/>
    <lineage>
        <taxon>Eukaryota</taxon>
        <taxon>Viridiplantae</taxon>
        <taxon>Streptophyta</taxon>
        <taxon>Embryophyta</taxon>
        <taxon>Tracheophyta</taxon>
        <taxon>Spermatophyta</taxon>
        <taxon>Magnoliopsida</taxon>
        <taxon>eudicotyledons</taxon>
        <taxon>Gunneridae</taxon>
        <taxon>Pentapetalae</taxon>
        <taxon>asterids</taxon>
        <taxon>lamiids</taxon>
        <taxon>Solanales</taxon>
        <taxon>Solanaceae</taxon>
        <taxon>Solanoideae</taxon>
        <taxon>Solaneae</taxon>
        <taxon>Solanum</taxon>
    </lineage>
</organism>
<evidence type="ECO:0000313" key="1">
    <source>
        <dbReference type="EMBL" id="KAG5632347.1"/>
    </source>
</evidence>
<dbReference type="OrthoDB" id="1304715at2759"/>
<gene>
    <name evidence="1" type="ORF">H5410_004064</name>
</gene>
<reference evidence="1 2" key="1">
    <citation type="submission" date="2020-09" db="EMBL/GenBank/DDBJ databases">
        <title>De no assembly of potato wild relative species, Solanum commersonii.</title>
        <authorList>
            <person name="Cho K."/>
        </authorList>
    </citation>
    <scope>NUCLEOTIDE SEQUENCE [LARGE SCALE GENOMIC DNA]</scope>
    <source>
        <strain evidence="1">LZ3.2</strain>
        <tissue evidence="1">Leaf</tissue>
    </source>
</reference>
<proteinExistence type="predicted"/>
<keyword evidence="2" id="KW-1185">Reference proteome</keyword>
<protein>
    <submittedName>
        <fullName evidence="1">Uncharacterized protein</fullName>
    </submittedName>
</protein>
<dbReference type="AlphaFoldDB" id="A0A9J6B6W1"/>
<dbReference type="EMBL" id="JACXVP010000001">
    <property type="protein sequence ID" value="KAG5632347.1"/>
    <property type="molecule type" value="Genomic_DNA"/>
</dbReference>
<accession>A0A9J6B6W1</accession>